<name>A0ABQ8GQT0_9PEZI</name>
<evidence type="ECO:0000313" key="3">
    <source>
        <dbReference type="Proteomes" id="UP000774617"/>
    </source>
</evidence>
<feature type="compositionally biased region" description="Basic and acidic residues" evidence="1">
    <location>
        <begin position="50"/>
        <end position="78"/>
    </location>
</feature>
<dbReference type="Proteomes" id="UP000774617">
    <property type="component" value="Unassembled WGS sequence"/>
</dbReference>
<feature type="region of interest" description="Disordered" evidence="1">
    <location>
        <begin position="50"/>
        <end position="102"/>
    </location>
</feature>
<protein>
    <submittedName>
        <fullName evidence="2">Uncharacterized protein</fullName>
    </submittedName>
</protein>
<evidence type="ECO:0000313" key="2">
    <source>
        <dbReference type="EMBL" id="KAH7062550.1"/>
    </source>
</evidence>
<proteinExistence type="predicted"/>
<feature type="compositionally biased region" description="Basic and acidic residues" evidence="1">
    <location>
        <begin position="85"/>
        <end position="96"/>
    </location>
</feature>
<organism evidence="2 3">
    <name type="scientific">Macrophomina phaseolina</name>
    <dbReference type="NCBI Taxonomy" id="35725"/>
    <lineage>
        <taxon>Eukaryota</taxon>
        <taxon>Fungi</taxon>
        <taxon>Dikarya</taxon>
        <taxon>Ascomycota</taxon>
        <taxon>Pezizomycotina</taxon>
        <taxon>Dothideomycetes</taxon>
        <taxon>Dothideomycetes incertae sedis</taxon>
        <taxon>Botryosphaeriales</taxon>
        <taxon>Botryosphaeriaceae</taxon>
        <taxon>Macrophomina</taxon>
    </lineage>
</organism>
<reference evidence="2 3" key="1">
    <citation type="journal article" date="2021" name="Nat. Commun.">
        <title>Genetic determinants of endophytism in the Arabidopsis root mycobiome.</title>
        <authorList>
            <person name="Mesny F."/>
            <person name="Miyauchi S."/>
            <person name="Thiergart T."/>
            <person name="Pickel B."/>
            <person name="Atanasova L."/>
            <person name="Karlsson M."/>
            <person name="Huettel B."/>
            <person name="Barry K.W."/>
            <person name="Haridas S."/>
            <person name="Chen C."/>
            <person name="Bauer D."/>
            <person name="Andreopoulos W."/>
            <person name="Pangilinan J."/>
            <person name="LaButti K."/>
            <person name="Riley R."/>
            <person name="Lipzen A."/>
            <person name="Clum A."/>
            <person name="Drula E."/>
            <person name="Henrissat B."/>
            <person name="Kohler A."/>
            <person name="Grigoriev I.V."/>
            <person name="Martin F.M."/>
            <person name="Hacquard S."/>
        </authorList>
    </citation>
    <scope>NUCLEOTIDE SEQUENCE [LARGE SCALE GENOMIC DNA]</scope>
    <source>
        <strain evidence="2 3">MPI-SDFR-AT-0080</strain>
    </source>
</reference>
<evidence type="ECO:0000256" key="1">
    <source>
        <dbReference type="SAM" id="MobiDB-lite"/>
    </source>
</evidence>
<comment type="caution">
    <text evidence="2">The sequence shown here is derived from an EMBL/GenBank/DDBJ whole genome shotgun (WGS) entry which is preliminary data.</text>
</comment>
<accession>A0ABQ8GQT0</accession>
<gene>
    <name evidence="2" type="ORF">B0J12DRAFT_695093</name>
</gene>
<dbReference type="EMBL" id="JAGTJR010000003">
    <property type="protein sequence ID" value="KAH7062550.1"/>
    <property type="molecule type" value="Genomic_DNA"/>
</dbReference>
<keyword evidence="3" id="KW-1185">Reference proteome</keyword>
<sequence length="102" mass="11989">MFLSFEKDYFGKEVEWKGKHEEQFVVIEPQEKKKEIMGDKKVRRYKHGDVGCESNCDRRGGDRDDRRTGQERGGRHEGGIYGRNNQDRENLREKIVSKTGGR</sequence>